<dbReference type="EMBL" id="NNRL01000165">
    <property type="protein sequence ID" value="OYR08711.1"/>
    <property type="molecule type" value="Genomic_DNA"/>
</dbReference>
<keyword evidence="2" id="KW-1185">Reference proteome</keyword>
<name>A0A256F2R0_9HYPH</name>
<gene>
    <name evidence="1" type="ORF">CEV33_3019</name>
</gene>
<proteinExistence type="predicted"/>
<sequence length="114" mass="12559">MVIPGDGVSKLDGETIPDSFVIGYAECGFFPDLRPFAAIFGCLFATGSHAQFQRPSPCTCDRTLELDRSGFLFAIVAIVKPACGREIFTVESVEKGLAQWIGNRWDSDEECKYK</sequence>
<dbReference type="AlphaFoldDB" id="A0A256F2R0"/>
<organism evidence="1 2">
    <name type="scientific">Brucella grignonensis</name>
    <dbReference type="NCBI Taxonomy" id="94627"/>
    <lineage>
        <taxon>Bacteria</taxon>
        <taxon>Pseudomonadati</taxon>
        <taxon>Pseudomonadota</taxon>
        <taxon>Alphaproteobacteria</taxon>
        <taxon>Hyphomicrobiales</taxon>
        <taxon>Brucellaceae</taxon>
        <taxon>Brucella/Ochrobactrum group</taxon>
        <taxon>Brucella</taxon>
    </lineage>
</organism>
<evidence type="ECO:0000313" key="1">
    <source>
        <dbReference type="EMBL" id="OYR08711.1"/>
    </source>
</evidence>
<evidence type="ECO:0000313" key="2">
    <source>
        <dbReference type="Proteomes" id="UP000216478"/>
    </source>
</evidence>
<comment type="caution">
    <text evidence="1">The sequence shown here is derived from an EMBL/GenBank/DDBJ whole genome shotgun (WGS) entry which is preliminary data.</text>
</comment>
<protein>
    <submittedName>
        <fullName evidence="1">Uncharacterized protein</fullName>
    </submittedName>
</protein>
<accession>A0A256F2R0</accession>
<reference evidence="1 2" key="1">
    <citation type="submission" date="2017-07" db="EMBL/GenBank/DDBJ databases">
        <title>Phylogenetic study on the rhizospheric bacterium Ochrobactrum sp. A44.</title>
        <authorList>
            <person name="Krzyzanowska D.M."/>
            <person name="Ossowicki A."/>
            <person name="Rajewska M."/>
            <person name="Maciag T."/>
            <person name="Kaczynski Z."/>
            <person name="Czerwicka M."/>
            <person name="Jafra S."/>
        </authorList>
    </citation>
    <scope>NUCLEOTIDE SEQUENCE [LARGE SCALE GENOMIC DNA]</scope>
    <source>
        <strain evidence="1 2">OgA9a</strain>
    </source>
</reference>
<dbReference type="Proteomes" id="UP000216478">
    <property type="component" value="Unassembled WGS sequence"/>
</dbReference>